<name>A0A067BHL2_SAPPC</name>
<dbReference type="OrthoDB" id="72851at2759"/>
<keyword evidence="1" id="KW-1133">Transmembrane helix</keyword>
<reference evidence="2 3" key="1">
    <citation type="journal article" date="2013" name="PLoS Genet.">
        <title>Distinctive expansion of potential virulence genes in the genome of the oomycete fish pathogen Saprolegnia parasitica.</title>
        <authorList>
            <person name="Jiang R.H."/>
            <person name="de Bruijn I."/>
            <person name="Haas B.J."/>
            <person name="Belmonte R."/>
            <person name="Lobach L."/>
            <person name="Christie J."/>
            <person name="van den Ackerveken G."/>
            <person name="Bottin A."/>
            <person name="Bulone V."/>
            <person name="Diaz-Moreno S.M."/>
            <person name="Dumas B."/>
            <person name="Fan L."/>
            <person name="Gaulin E."/>
            <person name="Govers F."/>
            <person name="Grenville-Briggs L.J."/>
            <person name="Horner N.R."/>
            <person name="Levin J.Z."/>
            <person name="Mammella M."/>
            <person name="Meijer H.J."/>
            <person name="Morris P."/>
            <person name="Nusbaum C."/>
            <person name="Oome S."/>
            <person name="Phillips A.J."/>
            <person name="van Rooyen D."/>
            <person name="Rzeszutek E."/>
            <person name="Saraiva M."/>
            <person name="Secombes C.J."/>
            <person name="Seidl M.F."/>
            <person name="Snel B."/>
            <person name="Stassen J.H."/>
            <person name="Sykes S."/>
            <person name="Tripathy S."/>
            <person name="van den Berg H."/>
            <person name="Vega-Arreguin J.C."/>
            <person name="Wawra S."/>
            <person name="Young S.K."/>
            <person name="Zeng Q."/>
            <person name="Dieguez-Uribeondo J."/>
            <person name="Russ C."/>
            <person name="Tyler B.M."/>
            <person name="van West P."/>
        </authorList>
    </citation>
    <scope>NUCLEOTIDE SEQUENCE [LARGE SCALE GENOMIC DNA]</scope>
    <source>
        <strain evidence="2 3">CBS 223.65</strain>
    </source>
</reference>
<dbReference type="Proteomes" id="UP000030745">
    <property type="component" value="Unassembled WGS sequence"/>
</dbReference>
<feature type="non-terminal residue" evidence="2">
    <location>
        <position position="1"/>
    </location>
</feature>
<protein>
    <submittedName>
        <fullName evidence="2">Uncharacterized protein</fullName>
    </submittedName>
</protein>
<dbReference type="RefSeq" id="XP_012213100.1">
    <property type="nucleotide sequence ID" value="XM_012357710.1"/>
</dbReference>
<organism evidence="2 3">
    <name type="scientific">Saprolegnia parasitica (strain CBS 223.65)</name>
    <dbReference type="NCBI Taxonomy" id="695850"/>
    <lineage>
        <taxon>Eukaryota</taxon>
        <taxon>Sar</taxon>
        <taxon>Stramenopiles</taxon>
        <taxon>Oomycota</taxon>
        <taxon>Saprolegniomycetes</taxon>
        <taxon>Saprolegniales</taxon>
        <taxon>Saprolegniaceae</taxon>
        <taxon>Saprolegnia</taxon>
    </lineage>
</organism>
<evidence type="ECO:0000313" key="2">
    <source>
        <dbReference type="EMBL" id="KDO16190.1"/>
    </source>
</evidence>
<feature type="transmembrane region" description="Helical" evidence="1">
    <location>
        <begin position="47"/>
        <end position="66"/>
    </location>
</feature>
<dbReference type="STRING" id="695850.A0A067BHL2"/>
<keyword evidence="1" id="KW-0472">Membrane</keyword>
<evidence type="ECO:0000256" key="1">
    <source>
        <dbReference type="SAM" id="Phobius"/>
    </source>
</evidence>
<gene>
    <name evidence="2" type="ORF">SPRG_18270</name>
</gene>
<dbReference type="EMBL" id="KK584274">
    <property type="protein sequence ID" value="KDO16190.1"/>
    <property type="molecule type" value="Genomic_DNA"/>
</dbReference>
<dbReference type="AlphaFoldDB" id="A0A067BHL2"/>
<dbReference type="GeneID" id="24139795"/>
<accession>A0A067BHL2</accession>
<evidence type="ECO:0000313" key="3">
    <source>
        <dbReference type="Proteomes" id="UP000030745"/>
    </source>
</evidence>
<proteinExistence type="predicted"/>
<dbReference type="KEGG" id="spar:SPRG_18270"/>
<keyword evidence="3" id="KW-1185">Reference proteome</keyword>
<sequence>TSHGASLLVASLMMGLFIATKLGPSVRMSIQEYFGWSYFSLMDQGNFIGQSLIAFGLIFITLWVYIEQPSSNPF</sequence>
<keyword evidence="1" id="KW-0812">Transmembrane</keyword>
<dbReference type="VEuPathDB" id="FungiDB:SPRG_18270"/>
<feature type="transmembrane region" description="Helical" evidence="1">
    <location>
        <begin position="6"/>
        <end position="26"/>
    </location>
</feature>